<dbReference type="Gene3D" id="3.20.20.70">
    <property type="entry name" value="Aldolase class I"/>
    <property type="match status" value="1"/>
</dbReference>
<evidence type="ECO:0000313" key="1">
    <source>
        <dbReference type="EMBL" id="QKX56945.1"/>
    </source>
</evidence>
<keyword evidence="2" id="KW-1185">Reference proteome</keyword>
<proteinExistence type="predicted"/>
<feature type="non-terminal residue" evidence="1">
    <location>
        <position position="1"/>
    </location>
</feature>
<name>A0A7H8QTZ7_TALRU</name>
<reference evidence="2" key="1">
    <citation type="submission" date="2020-06" db="EMBL/GenBank/DDBJ databases">
        <title>A chromosome-scale genome assembly of Talaromyces rugulosus W13939.</title>
        <authorList>
            <person name="Wang B."/>
            <person name="Guo L."/>
            <person name="Ye K."/>
            <person name="Wang L."/>
        </authorList>
    </citation>
    <scope>NUCLEOTIDE SEQUENCE [LARGE SCALE GENOMIC DNA]</scope>
    <source>
        <strain evidence="2">W13939</strain>
    </source>
</reference>
<dbReference type="GeneID" id="55991555"/>
<accession>A0A7H8QTZ7</accession>
<organism evidence="1 2">
    <name type="scientific">Talaromyces rugulosus</name>
    <name type="common">Penicillium rugulosum</name>
    <dbReference type="NCBI Taxonomy" id="121627"/>
    <lineage>
        <taxon>Eukaryota</taxon>
        <taxon>Fungi</taxon>
        <taxon>Dikarya</taxon>
        <taxon>Ascomycota</taxon>
        <taxon>Pezizomycotina</taxon>
        <taxon>Eurotiomycetes</taxon>
        <taxon>Eurotiomycetidae</taxon>
        <taxon>Eurotiales</taxon>
        <taxon>Trichocomaceae</taxon>
        <taxon>Talaromyces</taxon>
        <taxon>Talaromyces sect. Islandici</taxon>
    </lineage>
</organism>
<dbReference type="SUPFAM" id="SSF51412">
    <property type="entry name" value="Inosine monophosphate dehydrogenase (IMPDH)"/>
    <property type="match status" value="1"/>
</dbReference>
<protein>
    <submittedName>
        <fullName evidence="1">Uncharacterized protein</fullName>
    </submittedName>
</protein>
<dbReference type="RefSeq" id="XP_035343123.1">
    <property type="nucleotide sequence ID" value="XM_035487230.1"/>
</dbReference>
<dbReference type="Pfam" id="PF03060">
    <property type="entry name" value="NMO"/>
    <property type="match status" value="1"/>
</dbReference>
<gene>
    <name evidence="1" type="ORF">TRUGW13939_04053</name>
</gene>
<dbReference type="OrthoDB" id="2349068at2759"/>
<dbReference type="InterPro" id="IPR013785">
    <property type="entry name" value="Aldolase_TIM"/>
</dbReference>
<dbReference type="KEGG" id="trg:TRUGW13939_04053"/>
<sequence>DYPWTASPLIVSAPMARVAKPTLAVAVSKAQGLGFIAAGYTSDNLEELLQEATELFSDSKTTGSDESTVLPVGVGFITWSASLQTAIPAIKKYRPCAVWLFAPPAGYQDLLPWATEIRASTSQKMQGSDAGGHSQAQGASVVTLVPEVADKIGTEIQRPDGSLQVQNRLLHKGTNQTYMDYIRGMPKEENKELYPQAMEEDGQGYGPKGRLTTYAGTGVGLVNHVMAASDIVTSVRNLAHELLYGRSKASRL</sequence>
<dbReference type="AlphaFoldDB" id="A0A7H8QTZ7"/>
<dbReference type="PANTHER" id="PTHR32332">
    <property type="entry name" value="2-NITROPROPANE DIOXYGENASE"/>
    <property type="match status" value="1"/>
</dbReference>
<dbReference type="PANTHER" id="PTHR32332:SF34">
    <property type="entry name" value="2-NITROPROPANE DIOXYGENASE FAMILY, PUTATIVE-RELATED"/>
    <property type="match status" value="1"/>
</dbReference>
<evidence type="ECO:0000313" key="2">
    <source>
        <dbReference type="Proteomes" id="UP000509510"/>
    </source>
</evidence>
<dbReference type="EMBL" id="CP055899">
    <property type="protein sequence ID" value="QKX56945.1"/>
    <property type="molecule type" value="Genomic_DNA"/>
</dbReference>
<dbReference type="Proteomes" id="UP000509510">
    <property type="component" value="Chromosome II"/>
</dbReference>